<dbReference type="OrthoDB" id="188042at2759"/>
<feature type="chain" id="PRO_5025364650" description="Vacuolar protein sorting-associated protein 62" evidence="1">
    <location>
        <begin position="19"/>
        <end position="334"/>
    </location>
</feature>
<organism evidence="2 3">
    <name type="scientific">Lophium mytilinum</name>
    <dbReference type="NCBI Taxonomy" id="390894"/>
    <lineage>
        <taxon>Eukaryota</taxon>
        <taxon>Fungi</taxon>
        <taxon>Dikarya</taxon>
        <taxon>Ascomycota</taxon>
        <taxon>Pezizomycotina</taxon>
        <taxon>Dothideomycetes</taxon>
        <taxon>Pleosporomycetidae</taxon>
        <taxon>Mytilinidiales</taxon>
        <taxon>Mytilinidiaceae</taxon>
        <taxon>Lophium</taxon>
    </lineage>
</organism>
<reference evidence="2" key="1">
    <citation type="journal article" date="2020" name="Stud. Mycol.">
        <title>101 Dothideomycetes genomes: a test case for predicting lifestyles and emergence of pathogens.</title>
        <authorList>
            <person name="Haridas S."/>
            <person name="Albert R."/>
            <person name="Binder M."/>
            <person name="Bloem J."/>
            <person name="Labutti K."/>
            <person name="Salamov A."/>
            <person name="Andreopoulos B."/>
            <person name="Baker S."/>
            <person name="Barry K."/>
            <person name="Bills G."/>
            <person name="Bluhm B."/>
            <person name="Cannon C."/>
            <person name="Castanera R."/>
            <person name="Culley D."/>
            <person name="Daum C."/>
            <person name="Ezra D."/>
            <person name="Gonzalez J."/>
            <person name="Henrissat B."/>
            <person name="Kuo A."/>
            <person name="Liang C."/>
            <person name="Lipzen A."/>
            <person name="Lutzoni F."/>
            <person name="Magnuson J."/>
            <person name="Mondo S."/>
            <person name="Nolan M."/>
            <person name="Ohm R."/>
            <person name="Pangilinan J."/>
            <person name="Park H.-J."/>
            <person name="Ramirez L."/>
            <person name="Alfaro M."/>
            <person name="Sun H."/>
            <person name="Tritt A."/>
            <person name="Yoshinaga Y."/>
            <person name="Zwiers L.-H."/>
            <person name="Turgeon B."/>
            <person name="Goodwin S."/>
            <person name="Spatafora J."/>
            <person name="Crous P."/>
            <person name="Grigoriev I."/>
        </authorList>
    </citation>
    <scope>NUCLEOTIDE SEQUENCE</scope>
    <source>
        <strain evidence="2">CBS 269.34</strain>
    </source>
</reference>
<evidence type="ECO:0000256" key="1">
    <source>
        <dbReference type="SAM" id="SignalP"/>
    </source>
</evidence>
<dbReference type="InterPro" id="IPR009291">
    <property type="entry name" value="Vps62"/>
</dbReference>
<evidence type="ECO:0000313" key="2">
    <source>
        <dbReference type="EMBL" id="KAF2503032.1"/>
    </source>
</evidence>
<sequence length="334" mass="36633">MISKILITAALFGGAVMGAPLREKRQAAVPQFVLDYAPLVWLHSQEAYNPSDISAQLANTQPQHEFVAVAGPSPLTLDNLNQLNSPNTTYLTSTVDITTNPSFLKGVKPDGSGKTNGAVSAAIIVNDHGSGNVDAFYMYFYAFNWGGIVLGQNLGNHVGDWEHNMIRFKNGVPDLVWYSQHANGEAFKYSILEKHGLRPIAYCGNGSHANYAIKGKHDHTIPNLNLPDGLIVDNTDQGTLWDPTLSAYYYAYNPTASSFTPYDSSTPVNYLSYTGRWGDEQYPDSDKRQKKFFGQPKYATGPTGPADKQLNRTDVCPSNGKDCIHRGILVPRDL</sequence>
<gene>
    <name evidence="2" type="ORF">BU16DRAFT_26977</name>
</gene>
<evidence type="ECO:0008006" key="4">
    <source>
        <dbReference type="Google" id="ProtNLM"/>
    </source>
</evidence>
<dbReference type="PANTHER" id="PTHR48174">
    <property type="entry name" value="DUF946 FAMILY PROTEIN"/>
    <property type="match status" value="1"/>
</dbReference>
<accession>A0A6A6RFA2</accession>
<protein>
    <recommendedName>
        <fullName evidence="4">Vacuolar protein sorting-associated protein 62</fullName>
    </recommendedName>
</protein>
<dbReference type="AlphaFoldDB" id="A0A6A6RFA2"/>
<name>A0A6A6RFA2_9PEZI</name>
<evidence type="ECO:0000313" key="3">
    <source>
        <dbReference type="Proteomes" id="UP000799750"/>
    </source>
</evidence>
<dbReference type="Pfam" id="PF06101">
    <property type="entry name" value="Vps62"/>
    <property type="match status" value="1"/>
</dbReference>
<proteinExistence type="predicted"/>
<keyword evidence="1" id="KW-0732">Signal</keyword>
<dbReference type="PANTHER" id="PTHR48174:SF5">
    <property type="entry name" value="VACUOLAR PROTEIN SORTING-ASSOCIATED PROTEIN 62"/>
    <property type="match status" value="1"/>
</dbReference>
<dbReference type="EMBL" id="MU004181">
    <property type="protein sequence ID" value="KAF2503032.1"/>
    <property type="molecule type" value="Genomic_DNA"/>
</dbReference>
<dbReference type="Proteomes" id="UP000799750">
    <property type="component" value="Unassembled WGS sequence"/>
</dbReference>
<feature type="signal peptide" evidence="1">
    <location>
        <begin position="1"/>
        <end position="18"/>
    </location>
</feature>
<keyword evidence="3" id="KW-1185">Reference proteome</keyword>